<dbReference type="OrthoDB" id="45037at2"/>
<keyword evidence="2" id="KW-1003">Cell membrane</keyword>
<reference evidence="8 9" key="1">
    <citation type="journal article" date="2013" name="ISME J.">
        <title>A metabolic model for members of the genus Tetrasphaera involved in enhanced biological phosphorus removal.</title>
        <authorList>
            <person name="Kristiansen R."/>
            <person name="Nguyen H.T.T."/>
            <person name="Saunders A.M."/>
            <person name="Nielsen J.L."/>
            <person name="Wimmer R."/>
            <person name="Le V.Q."/>
            <person name="McIlroy S.J."/>
            <person name="Petrovski S."/>
            <person name="Seviour R.J."/>
            <person name="Calteau A."/>
            <person name="Nielsen K.L."/>
            <person name="Nielsen P.H."/>
        </authorList>
    </citation>
    <scope>NUCLEOTIDE SEQUENCE [LARGE SCALE GENOMIC DNA]</scope>
    <source>
        <strain evidence="8 9">T1-X7</strain>
    </source>
</reference>
<feature type="transmembrane region" description="Helical" evidence="7">
    <location>
        <begin position="31"/>
        <end position="52"/>
    </location>
</feature>
<keyword evidence="5 7" id="KW-0472">Membrane</keyword>
<feature type="region of interest" description="Disordered" evidence="6">
    <location>
        <begin position="1"/>
        <end position="25"/>
    </location>
</feature>
<evidence type="ECO:0000313" key="9">
    <source>
        <dbReference type="Proteomes" id="UP000035721"/>
    </source>
</evidence>
<evidence type="ECO:0000256" key="6">
    <source>
        <dbReference type="SAM" id="MobiDB-lite"/>
    </source>
</evidence>
<dbReference type="Proteomes" id="UP000035721">
    <property type="component" value="Unassembled WGS sequence"/>
</dbReference>
<evidence type="ECO:0000256" key="1">
    <source>
        <dbReference type="ARBA" id="ARBA00004651"/>
    </source>
</evidence>
<protein>
    <submittedName>
        <fullName evidence="8">Inner-membrane translocator</fullName>
    </submittedName>
</protein>
<feature type="transmembrane region" description="Helical" evidence="7">
    <location>
        <begin position="113"/>
        <end position="134"/>
    </location>
</feature>
<sequence>MSQTSTAPPAEPAAPTPEPGRSGRRRLGDSPVVVTALAFVAAIVVGGVLIAVSDEQTRNAATYFFSYPWDTFRYGFSAIWEAYKALFEGAIFNPGRASSGTIAGIFGPISETLVSATPLILGGLSVGLAFRAGLFNIGGQGQIIAGAICAGYVGFAWHLPPVIHLIVAAVAGILGGAVWGGIAGFLKAKTGAHEVISTIMLNYVAYYLLAFLLSVESFQRPPYGQAISNSILGSARLPHLLGGSLRLHLGLVIALLAAYGVHWLLTRSTLGFEFRAVGANQNAARTAGMSVGATYTRVMLIAGGLAGLAGVTQILGTNPAITQDIDAGIGFDAITVALLGRANAGGTVLAGILFGALRAGGVQMQSSTGTPIDVVDVIQAVIVLFIAAPALVRGIFRLKGSGAGTGQALAKGWNG</sequence>
<dbReference type="PANTHER" id="PTHR47089:SF1">
    <property type="entry name" value="GUANOSINE ABC TRANSPORTER PERMEASE PROTEIN NUPP"/>
    <property type="match status" value="1"/>
</dbReference>
<dbReference type="GO" id="GO:0005886">
    <property type="term" value="C:plasma membrane"/>
    <property type="evidence" value="ECO:0007669"/>
    <property type="project" value="UniProtKB-SubCell"/>
</dbReference>
<feature type="compositionally biased region" description="Pro residues" evidence="6">
    <location>
        <begin position="9"/>
        <end position="18"/>
    </location>
</feature>
<feature type="transmembrane region" description="Helical" evidence="7">
    <location>
        <begin position="247"/>
        <end position="265"/>
    </location>
</feature>
<dbReference type="InterPro" id="IPR001851">
    <property type="entry name" value="ABC_transp_permease"/>
</dbReference>
<evidence type="ECO:0000256" key="2">
    <source>
        <dbReference type="ARBA" id="ARBA00022475"/>
    </source>
</evidence>
<feature type="transmembrane region" description="Helical" evidence="7">
    <location>
        <begin position="195"/>
        <end position="215"/>
    </location>
</feature>
<dbReference type="PANTHER" id="PTHR47089">
    <property type="entry name" value="ABC TRANSPORTER, PERMEASE PROTEIN"/>
    <property type="match status" value="1"/>
</dbReference>
<evidence type="ECO:0000256" key="3">
    <source>
        <dbReference type="ARBA" id="ARBA00022692"/>
    </source>
</evidence>
<proteinExistence type="predicted"/>
<comment type="caution">
    <text evidence="8">The sequence shown here is derived from an EMBL/GenBank/DDBJ whole genome shotgun (WGS) entry which is preliminary data.</text>
</comment>
<dbReference type="GO" id="GO:0022857">
    <property type="term" value="F:transmembrane transporter activity"/>
    <property type="evidence" value="ECO:0007669"/>
    <property type="project" value="InterPro"/>
</dbReference>
<comment type="subcellular location">
    <subcellularLocation>
        <location evidence="1">Cell membrane</location>
        <topology evidence="1">Multi-pass membrane protein</topology>
    </subcellularLocation>
</comment>
<feature type="transmembrane region" description="Helical" evidence="7">
    <location>
        <begin position="338"/>
        <end position="357"/>
    </location>
</feature>
<dbReference type="AlphaFoldDB" id="A0A077M1G3"/>
<feature type="transmembrane region" description="Helical" evidence="7">
    <location>
        <begin position="377"/>
        <end position="396"/>
    </location>
</feature>
<accession>A0A077M1G3</accession>
<evidence type="ECO:0000256" key="5">
    <source>
        <dbReference type="ARBA" id="ARBA00023136"/>
    </source>
</evidence>
<name>A0A077M1G3_9MICO</name>
<dbReference type="Pfam" id="PF02653">
    <property type="entry name" value="BPD_transp_2"/>
    <property type="match status" value="1"/>
</dbReference>
<evidence type="ECO:0000256" key="4">
    <source>
        <dbReference type="ARBA" id="ARBA00022989"/>
    </source>
</evidence>
<dbReference type="RefSeq" id="WP_048551081.1">
    <property type="nucleotide sequence ID" value="NZ_HF570958.1"/>
</dbReference>
<gene>
    <name evidence="8" type="ORF">BN12_380004</name>
</gene>
<evidence type="ECO:0000256" key="7">
    <source>
        <dbReference type="SAM" id="Phobius"/>
    </source>
</evidence>
<dbReference type="CDD" id="cd06580">
    <property type="entry name" value="TM_PBP1_transp_TpRbsC_like"/>
    <property type="match status" value="1"/>
</dbReference>
<feature type="transmembrane region" description="Helical" evidence="7">
    <location>
        <begin position="165"/>
        <end position="186"/>
    </location>
</feature>
<dbReference type="EMBL" id="CAJB01000312">
    <property type="protein sequence ID" value="CCH78922.1"/>
    <property type="molecule type" value="Genomic_DNA"/>
</dbReference>
<feature type="transmembrane region" description="Helical" evidence="7">
    <location>
        <begin position="141"/>
        <end position="159"/>
    </location>
</feature>
<keyword evidence="4 7" id="KW-1133">Transmembrane helix</keyword>
<organism evidence="8 9">
    <name type="scientific">Nostocoides japonicum T1-X7</name>
    <dbReference type="NCBI Taxonomy" id="1194083"/>
    <lineage>
        <taxon>Bacteria</taxon>
        <taxon>Bacillati</taxon>
        <taxon>Actinomycetota</taxon>
        <taxon>Actinomycetes</taxon>
        <taxon>Micrococcales</taxon>
        <taxon>Intrasporangiaceae</taxon>
        <taxon>Nostocoides</taxon>
    </lineage>
</organism>
<dbReference type="STRING" id="1194083.BN12_380004"/>
<keyword evidence="3 7" id="KW-0812">Transmembrane</keyword>
<keyword evidence="9" id="KW-1185">Reference proteome</keyword>
<evidence type="ECO:0000313" key="8">
    <source>
        <dbReference type="EMBL" id="CCH78922.1"/>
    </source>
</evidence>